<accession>A0A4R5BZJ3</accession>
<sequence>MTARTGDQLASTVSGTRVIVVRAPADGAPEIACGGSPMVPASALDGTATSPPSREEAATLIGKRYVNAAGTLELLCTASGAGELSCDGAPMTLKTAKPLPASD</sequence>
<dbReference type="EMBL" id="SMKY01000004">
    <property type="protein sequence ID" value="TDD91805.1"/>
    <property type="molecule type" value="Genomic_DNA"/>
</dbReference>
<evidence type="ECO:0000313" key="2">
    <source>
        <dbReference type="Proteomes" id="UP000295578"/>
    </source>
</evidence>
<gene>
    <name evidence="1" type="ORF">E1293_01815</name>
</gene>
<name>A0A4R5BZJ3_9ACTN</name>
<comment type="caution">
    <text evidence="1">The sequence shown here is derived from an EMBL/GenBank/DDBJ whole genome shotgun (WGS) entry which is preliminary data.</text>
</comment>
<organism evidence="1 2">
    <name type="scientific">Actinomadura darangshiensis</name>
    <dbReference type="NCBI Taxonomy" id="705336"/>
    <lineage>
        <taxon>Bacteria</taxon>
        <taxon>Bacillati</taxon>
        <taxon>Actinomycetota</taxon>
        <taxon>Actinomycetes</taxon>
        <taxon>Streptosporangiales</taxon>
        <taxon>Thermomonosporaceae</taxon>
        <taxon>Actinomadura</taxon>
    </lineage>
</organism>
<dbReference type="Proteomes" id="UP000295578">
    <property type="component" value="Unassembled WGS sequence"/>
</dbReference>
<protein>
    <submittedName>
        <fullName evidence="1">Uncharacterized protein</fullName>
    </submittedName>
</protein>
<dbReference type="OrthoDB" id="7478453at2"/>
<proteinExistence type="predicted"/>
<reference evidence="1 2" key="1">
    <citation type="submission" date="2019-03" db="EMBL/GenBank/DDBJ databases">
        <title>Draft genome sequences of novel Actinobacteria.</title>
        <authorList>
            <person name="Sahin N."/>
            <person name="Ay H."/>
            <person name="Saygin H."/>
        </authorList>
    </citation>
    <scope>NUCLEOTIDE SEQUENCE [LARGE SCALE GENOMIC DNA]</scope>
    <source>
        <strain evidence="1 2">DSM 45941</strain>
    </source>
</reference>
<dbReference type="AlphaFoldDB" id="A0A4R5BZJ3"/>
<dbReference type="RefSeq" id="WP_132193068.1">
    <property type="nucleotide sequence ID" value="NZ_SMKY01000004.1"/>
</dbReference>
<keyword evidence="2" id="KW-1185">Reference proteome</keyword>
<evidence type="ECO:0000313" key="1">
    <source>
        <dbReference type="EMBL" id="TDD91805.1"/>
    </source>
</evidence>